<reference evidence="1" key="1">
    <citation type="submission" date="2020-04" db="EMBL/GenBank/DDBJ databases">
        <authorList>
            <person name="Chiriac C."/>
            <person name="Salcher M."/>
            <person name="Ghai R."/>
            <person name="Kavagutti S V."/>
        </authorList>
    </citation>
    <scope>NUCLEOTIDE SEQUENCE</scope>
</reference>
<protein>
    <submittedName>
        <fullName evidence="1">Uncharacterized protein</fullName>
    </submittedName>
</protein>
<accession>A0A6J5KPC4</accession>
<gene>
    <name evidence="2" type="ORF">UFOVP34_35</name>
    <name evidence="1" type="ORF">UFOVP51_71</name>
</gene>
<evidence type="ECO:0000313" key="2">
    <source>
        <dbReference type="EMBL" id="CAB4240870.1"/>
    </source>
</evidence>
<evidence type="ECO:0000313" key="1">
    <source>
        <dbReference type="EMBL" id="CAB4124204.1"/>
    </source>
</evidence>
<organism evidence="1">
    <name type="scientific">uncultured Caudovirales phage</name>
    <dbReference type="NCBI Taxonomy" id="2100421"/>
    <lineage>
        <taxon>Viruses</taxon>
        <taxon>Duplodnaviria</taxon>
        <taxon>Heunggongvirae</taxon>
        <taxon>Uroviricota</taxon>
        <taxon>Caudoviricetes</taxon>
        <taxon>Peduoviridae</taxon>
        <taxon>Maltschvirus</taxon>
        <taxon>Maltschvirus maltsch</taxon>
    </lineage>
</organism>
<sequence length="219" mass="23455">MRRYLTYTFPAGNTSDVCALQSTAGAGNLVLNGNLANSTNSQVNFLSKGYSRSISLTSVNNLSAINFTILGSQNGVLLSETLTGPNATTKYGNNIYDFIISITVVGAVNAVSIGTGGAGYFPLIDIDLERSVINYSLSTYKLTAASIPTRIFNTLNNIAQNNTLFINLGFDLFAVKTESADNQYILPVANVIPCYSILIFIDGDNTTIANSIKMNFIQT</sequence>
<proteinExistence type="predicted"/>
<dbReference type="EMBL" id="LR796177">
    <property type="protein sequence ID" value="CAB4124204.1"/>
    <property type="molecule type" value="Genomic_DNA"/>
</dbReference>
<name>A0A6J5KPC4_9CAUD</name>
<dbReference type="EMBL" id="LR797816">
    <property type="protein sequence ID" value="CAB4240870.1"/>
    <property type="molecule type" value="Genomic_DNA"/>
</dbReference>